<evidence type="ECO:0000313" key="4">
    <source>
        <dbReference type="Proteomes" id="UP000235005"/>
    </source>
</evidence>
<keyword evidence="1" id="KW-0456">Lyase</keyword>
<dbReference type="Proteomes" id="UP000235005">
    <property type="component" value="Unassembled WGS sequence"/>
</dbReference>
<name>A0A2N5X3E7_9GAMM</name>
<dbReference type="FunFam" id="3.10.129.10:FF:000042">
    <property type="entry name" value="MaoC domain protein dehydratase"/>
    <property type="match status" value="1"/>
</dbReference>
<dbReference type="GO" id="GO:0019171">
    <property type="term" value="F:(3R)-hydroxyacyl-[acyl-carrier-protein] dehydratase activity"/>
    <property type="evidence" value="ECO:0007669"/>
    <property type="project" value="TreeGrafter"/>
</dbReference>
<dbReference type="EMBL" id="PKUS01000010">
    <property type="protein sequence ID" value="PLW69008.1"/>
    <property type="molecule type" value="Genomic_DNA"/>
</dbReference>
<dbReference type="InterPro" id="IPR029069">
    <property type="entry name" value="HotDog_dom_sf"/>
</dbReference>
<proteinExistence type="predicted"/>
<gene>
    <name evidence="3" type="ORF">C0039_10340</name>
</gene>
<dbReference type="Pfam" id="PF01575">
    <property type="entry name" value="MaoC_dehydratas"/>
    <property type="match status" value="1"/>
</dbReference>
<dbReference type="Gene3D" id="3.10.129.10">
    <property type="entry name" value="Hotdog Thioesterase"/>
    <property type="match status" value="1"/>
</dbReference>
<dbReference type="RefSeq" id="WP_101518007.1">
    <property type="nucleotide sequence ID" value="NZ_PKUS01000010.1"/>
</dbReference>
<dbReference type="SUPFAM" id="SSF54637">
    <property type="entry name" value="Thioesterase/thiol ester dehydrase-isomerase"/>
    <property type="match status" value="1"/>
</dbReference>
<evidence type="ECO:0000256" key="1">
    <source>
        <dbReference type="ARBA" id="ARBA00023239"/>
    </source>
</evidence>
<keyword evidence="4" id="KW-1185">Reference proteome</keyword>
<dbReference type="OrthoDB" id="9774179at2"/>
<sequence length="158" mass="17061">MSQLTNFTYEEITVGQTASYSKTVQDLDIQLFAAASGDINPVHLDDDFAAQTRFGQRIAHGMLTASFVSAALAMKLPGPGCIFLEQSVKFRLPVCIGDTVRVDLEVTDKKDRRQTVTLDCKAYNQNDKLVLTGTSVVMAPPLKLALSMPPAPAVGLLS</sequence>
<feature type="domain" description="MaoC-like" evidence="2">
    <location>
        <begin position="18"/>
        <end position="117"/>
    </location>
</feature>
<dbReference type="InterPro" id="IPR050965">
    <property type="entry name" value="UPF0336/Enoyl-CoA_hydratase"/>
</dbReference>
<evidence type="ECO:0000313" key="3">
    <source>
        <dbReference type="EMBL" id="PLW69008.1"/>
    </source>
</evidence>
<evidence type="ECO:0000259" key="2">
    <source>
        <dbReference type="Pfam" id="PF01575"/>
    </source>
</evidence>
<dbReference type="GO" id="GO:0006633">
    <property type="term" value="P:fatty acid biosynthetic process"/>
    <property type="evidence" value="ECO:0007669"/>
    <property type="project" value="TreeGrafter"/>
</dbReference>
<organism evidence="3 4">
    <name type="scientific">Pseudohalioglobus lutimaris</name>
    <dbReference type="NCBI Taxonomy" id="1737061"/>
    <lineage>
        <taxon>Bacteria</taxon>
        <taxon>Pseudomonadati</taxon>
        <taxon>Pseudomonadota</taxon>
        <taxon>Gammaproteobacteria</taxon>
        <taxon>Cellvibrionales</taxon>
        <taxon>Halieaceae</taxon>
        <taxon>Pseudohalioglobus</taxon>
    </lineage>
</organism>
<dbReference type="PANTHER" id="PTHR43437:SF3">
    <property type="entry name" value="HYDROXYACYL-THIOESTER DEHYDRATASE TYPE 2, MITOCHONDRIAL"/>
    <property type="match status" value="1"/>
</dbReference>
<reference evidence="3 4" key="1">
    <citation type="submission" date="2018-01" db="EMBL/GenBank/DDBJ databases">
        <title>The draft genome sequence of Halioglobus lutimaris HF004.</title>
        <authorList>
            <person name="Du Z.-J."/>
            <person name="Shi M.-J."/>
        </authorList>
    </citation>
    <scope>NUCLEOTIDE SEQUENCE [LARGE SCALE GENOMIC DNA]</scope>
    <source>
        <strain evidence="3 4">HF004</strain>
    </source>
</reference>
<dbReference type="CDD" id="cd03449">
    <property type="entry name" value="R_hydratase"/>
    <property type="match status" value="1"/>
</dbReference>
<dbReference type="InterPro" id="IPR002539">
    <property type="entry name" value="MaoC-like_dom"/>
</dbReference>
<protein>
    <submittedName>
        <fullName evidence="3">3-hydroxybutyryl-CoA dehydratase</fullName>
    </submittedName>
</protein>
<accession>A0A2N5X3E7</accession>
<comment type="caution">
    <text evidence="3">The sequence shown here is derived from an EMBL/GenBank/DDBJ whole genome shotgun (WGS) entry which is preliminary data.</text>
</comment>
<dbReference type="AlphaFoldDB" id="A0A2N5X3E7"/>
<dbReference type="PANTHER" id="PTHR43437">
    <property type="entry name" value="HYDROXYACYL-THIOESTER DEHYDRATASE TYPE 2, MITOCHONDRIAL-RELATED"/>
    <property type="match status" value="1"/>
</dbReference>